<keyword evidence="1" id="KW-0732">Signal</keyword>
<reference evidence="2 3" key="1">
    <citation type="submission" date="2016-10" db="EMBL/GenBank/DDBJ databases">
        <authorList>
            <person name="de Groot N.N."/>
        </authorList>
    </citation>
    <scope>NUCLEOTIDE SEQUENCE [LARGE SCALE GENOMIC DNA]</scope>
    <source>
        <strain evidence="2 3">CGMCC 1.6291</strain>
    </source>
</reference>
<evidence type="ECO:0000313" key="2">
    <source>
        <dbReference type="EMBL" id="SEO82939.1"/>
    </source>
</evidence>
<evidence type="ECO:0000256" key="1">
    <source>
        <dbReference type="SAM" id="SignalP"/>
    </source>
</evidence>
<organism evidence="2 3">
    <name type="scientific">Aquisalimonas asiatica</name>
    <dbReference type="NCBI Taxonomy" id="406100"/>
    <lineage>
        <taxon>Bacteria</taxon>
        <taxon>Pseudomonadati</taxon>
        <taxon>Pseudomonadota</taxon>
        <taxon>Gammaproteobacteria</taxon>
        <taxon>Chromatiales</taxon>
        <taxon>Ectothiorhodospiraceae</taxon>
        <taxon>Aquisalimonas</taxon>
    </lineage>
</organism>
<dbReference type="InterPro" id="IPR018673">
    <property type="entry name" value="DUF2141"/>
</dbReference>
<protein>
    <submittedName>
        <fullName evidence="2">Uncharacterized conserved protein, DUF2141 family</fullName>
    </submittedName>
</protein>
<dbReference type="EMBL" id="FOEG01000003">
    <property type="protein sequence ID" value="SEO82939.1"/>
    <property type="molecule type" value="Genomic_DNA"/>
</dbReference>
<dbReference type="STRING" id="406100.SAMN04488052_103243"/>
<dbReference type="OrthoDB" id="9788332at2"/>
<feature type="signal peptide" evidence="1">
    <location>
        <begin position="1"/>
        <end position="22"/>
    </location>
</feature>
<feature type="chain" id="PRO_5011434622" evidence="1">
    <location>
        <begin position="23"/>
        <end position="143"/>
    </location>
</feature>
<dbReference type="RefSeq" id="WP_139209181.1">
    <property type="nucleotide sequence ID" value="NZ_FOEG01000003.1"/>
</dbReference>
<proteinExistence type="predicted"/>
<evidence type="ECO:0000313" key="3">
    <source>
        <dbReference type="Proteomes" id="UP000199657"/>
    </source>
</evidence>
<dbReference type="Proteomes" id="UP000199657">
    <property type="component" value="Unassembled WGS sequence"/>
</dbReference>
<name>A0A1H8SVD8_9GAMM</name>
<keyword evidence="3" id="KW-1185">Reference proteome</keyword>
<gene>
    <name evidence="2" type="ORF">SAMN04488052_103243</name>
</gene>
<accession>A0A1H8SVD8</accession>
<dbReference type="Pfam" id="PF09912">
    <property type="entry name" value="DUF2141"/>
    <property type="match status" value="1"/>
</dbReference>
<sequence>MIKTTRTTIGLILGLGLTAAHATDLRVTVENVEPDTGHLMVALYGDEATFDARDGAVEAVRKAVDGERVVLTFTGLSDGDYAIAAFQDLDGDGELNTNLAGMPREPWGFSRDASGGMGPPDFGDAAFTVDGDAVDMSIRLNRP</sequence>
<dbReference type="AlphaFoldDB" id="A0A1H8SVD8"/>